<proteinExistence type="predicted"/>
<gene>
    <name evidence="2" type="ORF">SEVIR_8G113500v2</name>
</gene>
<name>A0A4U6TEA5_SETVI</name>
<accession>A0A4U6TEA5</accession>
<feature type="compositionally biased region" description="Gly residues" evidence="1">
    <location>
        <begin position="32"/>
        <end position="41"/>
    </location>
</feature>
<keyword evidence="3" id="KW-1185">Reference proteome</keyword>
<dbReference type="EMBL" id="CM016559">
    <property type="protein sequence ID" value="TKW00508.1"/>
    <property type="molecule type" value="Genomic_DNA"/>
</dbReference>
<feature type="compositionally biased region" description="Basic and acidic residues" evidence="1">
    <location>
        <begin position="225"/>
        <end position="246"/>
    </location>
</feature>
<reference evidence="2" key="1">
    <citation type="submission" date="2019-03" db="EMBL/GenBank/DDBJ databases">
        <title>WGS assembly of Setaria viridis.</title>
        <authorList>
            <person name="Huang P."/>
            <person name="Jenkins J."/>
            <person name="Grimwood J."/>
            <person name="Barry K."/>
            <person name="Healey A."/>
            <person name="Mamidi S."/>
            <person name="Sreedasyam A."/>
            <person name="Shu S."/>
            <person name="Feldman M."/>
            <person name="Wu J."/>
            <person name="Yu Y."/>
            <person name="Chen C."/>
            <person name="Johnson J."/>
            <person name="Rokhsar D."/>
            <person name="Baxter I."/>
            <person name="Schmutz J."/>
            <person name="Brutnell T."/>
            <person name="Kellogg E."/>
        </authorList>
    </citation>
    <scope>NUCLEOTIDE SEQUENCE [LARGE SCALE GENOMIC DNA]</scope>
</reference>
<feature type="region of interest" description="Disordered" evidence="1">
    <location>
        <begin position="1"/>
        <end position="42"/>
    </location>
</feature>
<evidence type="ECO:0000313" key="2">
    <source>
        <dbReference type="EMBL" id="TKW00508.1"/>
    </source>
</evidence>
<feature type="region of interest" description="Disordered" evidence="1">
    <location>
        <begin position="224"/>
        <end position="248"/>
    </location>
</feature>
<evidence type="ECO:0000313" key="3">
    <source>
        <dbReference type="Proteomes" id="UP000298652"/>
    </source>
</evidence>
<dbReference type="Proteomes" id="UP000298652">
    <property type="component" value="Chromosome 8"/>
</dbReference>
<dbReference type="AlphaFoldDB" id="A0A4U6TEA5"/>
<evidence type="ECO:0000256" key="1">
    <source>
        <dbReference type="SAM" id="MobiDB-lite"/>
    </source>
</evidence>
<dbReference type="Gramene" id="TKW00508">
    <property type="protein sequence ID" value="TKW00508"/>
    <property type="gene ID" value="SEVIR_8G113500v2"/>
</dbReference>
<protein>
    <submittedName>
        <fullName evidence="2">Uncharacterized protein</fullName>
    </submittedName>
</protein>
<organism evidence="2 3">
    <name type="scientific">Setaria viridis</name>
    <name type="common">Green bristlegrass</name>
    <name type="synonym">Setaria italica subsp. viridis</name>
    <dbReference type="NCBI Taxonomy" id="4556"/>
    <lineage>
        <taxon>Eukaryota</taxon>
        <taxon>Viridiplantae</taxon>
        <taxon>Streptophyta</taxon>
        <taxon>Embryophyta</taxon>
        <taxon>Tracheophyta</taxon>
        <taxon>Spermatophyta</taxon>
        <taxon>Magnoliopsida</taxon>
        <taxon>Liliopsida</taxon>
        <taxon>Poales</taxon>
        <taxon>Poaceae</taxon>
        <taxon>PACMAD clade</taxon>
        <taxon>Panicoideae</taxon>
        <taxon>Panicodae</taxon>
        <taxon>Paniceae</taxon>
        <taxon>Cenchrinae</taxon>
        <taxon>Setaria</taxon>
    </lineage>
</organism>
<sequence length="307" mass="32907">MATHARPQRCPLAPRGSQPWPTATREWPQPRSGGGIACGGGADRHGSLVADGQDNMVVRGIDAQCNWRGASGRELAGGAGWAGLRMVPSWFRLTYGAAVARIGRSGLRQGWAQPVRHMVGRGGPRRAGGAAQRRSCCSAGCERGEEERGGREKIEELTCGPTCQVHVSAWPACHISTITRLDLVRPPSIASLIWRGQAVASMRKQAAVSAKAATTPHRCRFHVKSGVEAEGRGEKSGPGRGRERGGGQRRTGRCYFLLVASPTWLGHGASRLLCPRATPAAPPLRFGRSSNGRREKVGLRRTLSFLF</sequence>